<evidence type="ECO:0000313" key="3">
    <source>
        <dbReference type="Proteomes" id="UP000182761"/>
    </source>
</evidence>
<accession>A0A120N6R0</accession>
<name>A0A120N6R0_9FLAO</name>
<protein>
    <submittedName>
        <fullName evidence="2">Uncharacterized protein</fullName>
    </submittedName>
</protein>
<sequence>MIKRNNFKMRILLLILWSLANLSCSQKIENQPAVTQTISQQEFEPTVYQLINFFNKKDFEGINQYIHKDIGLFIVYNASTSPTMRRIEQFKSNNKIIENTIPSWVEDELLGVSISGNPKIRYEQYPTFNSCSEKVTKLGLYANPKEKNIEALKIALDYYHWELKHYQFEKNPVWEEYQSIADKIAPKTVKVVYIENFPDILPNDEKNIFIFYLTQPDNKWYLTILDFYTMDCST</sequence>
<reference evidence="2 3" key="1">
    <citation type="submission" date="2016-01" db="EMBL/GenBank/DDBJ databases">
        <authorList>
            <person name="McClelland M."/>
            <person name="Jain A."/>
            <person name="Saraogi P."/>
            <person name="Mendelson R."/>
            <person name="Westerman R."/>
            <person name="SanMiguel P."/>
            <person name="Csonka L."/>
        </authorList>
    </citation>
    <scope>NUCLEOTIDE SEQUENCE [LARGE SCALE GENOMIC DNA]</scope>
    <source>
        <strain evidence="2 3">R-53146</strain>
    </source>
</reference>
<evidence type="ECO:0000256" key="1">
    <source>
        <dbReference type="SAM" id="SignalP"/>
    </source>
</evidence>
<organism evidence="2 3">
    <name type="scientific">Apibacter mensalis</name>
    <dbReference type="NCBI Taxonomy" id="1586267"/>
    <lineage>
        <taxon>Bacteria</taxon>
        <taxon>Pseudomonadati</taxon>
        <taxon>Bacteroidota</taxon>
        <taxon>Flavobacteriia</taxon>
        <taxon>Flavobacteriales</taxon>
        <taxon>Weeksellaceae</taxon>
        <taxon>Apibacter</taxon>
    </lineage>
</organism>
<keyword evidence="3" id="KW-1185">Reference proteome</keyword>
<evidence type="ECO:0000313" key="2">
    <source>
        <dbReference type="EMBL" id="CVK15599.1"/>
    </source>
</evidence>
<gene>
    <name evidence="2" type="ORF">Ga0061079_102146</name>
</gene>
<proteinExistence type="predicted"/>
<dbReference type="STRING" id="1586267.GCA_001418685_00426"/>
<feature type="signal peptide" evidence="1">
    <location>
        <begin position="1"/>
        <end position="20"/>
    </location>
</feature>
<feature type="chain" id="PRO_5007167936" evidence="1">
    <location>
        <begin position="21"/>
        <end position="234"/>
    </location>
</feature>
<dbReference type="Proteomes" id="UP000182761">
    <property type="component" value="Unassembled WGS sequence"/>
</dbReference>
<dbReference type="AlphaFoldDB" id="A0A120N6R0"/>
<keyword evidence="1" id="KW-0732">Signal</keyword>
<dbReference type="EMBL" id="FCOR01000002">
    <property type="protein sequence ID" value="CVK15599.1"/>
    <property type="molecule type" value="Genomic_DNA"/>
</dbReference>